<dbReference type="Proteomes" id="UP000247702">
    <property type="component" value="Unassembled WGS sequence"/>
</dbReference>
<comment type="caution">
    <text evidence="1">The sequence shown here is derived from an EMBL/GenBank/DDBJ whole genome shotgun (WGS) entry which is preliminary data.</text>
</comment>
<proteinExistence type="predicted"/>
<organism evidence="1 2">
    <name type="scientific">Rhizophagus clarus</name>
    <dbReference type="NCBI Taxonomy" id="94130"/>
    <lineage>
        <taxon>Eukaryota</taxon>
        <taxon>Fungi</taxon>
        <taxon>Fungi incertae sedis</taxon>
        <taxon>Mucoromycota</taxon>
        <taxon>Glomeromycotina</taxon>
        <taxon>Glomeromycetes</taxon>
        <taxon>Glomerales</taxon>
        <taxon>Glomeraceae</taxon>
        <taxon>Rhizophagus</taxon>
    </lineage>
</organism>
<gene>
    <name evidence="1" type="ORF">RclHR1_05340010</name>
</gene>
<keyword evidence="2" id="KW-1185">Reference proteome</keyword>
<dbReference type="AlphaFoldDB" id="A0A2Z6RMZ8"/>
<name>A0A2Z6RMZ8_9GLOM</name>
<accession>A0A2Z6RMZ8</accession>
<sequence length="98" mass="11665">MRKSLVFTYKWINEIPRKKGCYISKDQEETEIEMVEERTESEINGNWIENETVNVWKKEDLKEFEKVGKRLITEVLCWHENATHGIRVAYNGTSRTTV</sequence>
<protein>
    <submittedName>
        <fullName evidence="1">Uncharacterized protein</fullName>
    </submittedName>
</protein>
<reference evidence="1 2" key="1">
    <citation type="submission" date="2017-11" db="EMBL/GenBank/DDBJ databases">
        <title>The genome of Rhizophagus clarus HR1 reveals common genetic basis of auxotrophy among arbuscular mycorrhizal fungi.</title>
        <authorList>
            <person name="Kobayashi Y."/>
        </authorList>
    </citation>
    <scope>NUCLEOTIDE SEQUENCE [LARGE SCALE GENOMIC DNA]</scope>
    <source>
        <strain evidence="1 2">HR1</strain>
    </source>
</reference>
<evidence type="ECO:0000313" key="2">
    <source>
        <dbReference type="Proteomes" id="UP000247702"/>
    </source>
</evidence>
<evidence type="ECO:0000313" key="1">
    <source>
        <dbReference type="EMBL" id="GBC03824.1"/>
    </source>
</evidence>
<dbReference type="EMBL" id="BEXD01003909">
    <property type="protein sequence ID" value="GBC03824.1"/>
    <property type="molecule type" value="Genomic_DNA"/>
</dbReference>